<gene>
    <name evidence="2" type="ORF">SAMN05444349_14218</name>
</gene>
<organism evidence="2 3">
    <name type="scientific">Bacteroides faecichinchillae</name>
    <dbReference type="NCBI Taxonomy" id="871325"/>
    <lineage>
        <taxon>Bacteria</taxon>
        <taxon>Pseudomonadati</taxon>
        <taxon>Bacteroidota</taxon>
        <taxon>Bacteroidia</taxon>
        <taxon>Bacteroidales</taxon>
        <taxon>Bacteroidaceae</taxon>
        <taxon>Bacteroides</taxon>
    </lineage>
</organism>
<keyword evidence="1" id="KW-1133">Transmembrane helix</keyword>
<keyword evidence="1" id="KW-0472">Membrane</keyword>
<dbReference type="AlphaFoldDB" id="A0A1M5F969"/>
<evidence type="ECO:0000313" key="3">
    <source>
        <dbReference type="Proteomes" id="UP000184436"/>
    </source>
</evidence>
<dbReference type="Proteomes" id="UP000184436">
    <property type="component" value="Unassembled WGS sequence"/>
</dbReference>
<name>A0A1M5F969_9BACE</name>
<keyword evidence="1" id="KW-0812">Transmembrane</keyword>
<keyword evidence="3" id="KW-1185">Reference proteome</keyword>
<accession>A0A1M5F969</accession>
<feature type="transmembrane region" description="Helical" evidence="1">
    <location>
        <begin position="73"/>
        <end position="94"/>
    </location>
</feature>
<sequence length="267" mass="30974">MKRTIYPFKQLLSGGLLCVIVVIAAYLFEVLFPKMYVDAFSSSVYLSFWMVLLVGAMIWTFREPGIHGIASEITDWQLIAAFFLFVSDRIYVMMPKEVHEVVGPMLSTYTLPILIIGSLIVTGLIKFSTSLYKRLENERKQNALQTQRIQQLLDTPPTQHKSCRLIRKLIINESIAQLSASENLQLVEECQIIDLAFFNWLRKQQLPQTPPPRDIILCVLIRMLKTKEEILTIFSITNENYRVLKSRARKRLGIEDDDWETFIKKLK</sequence>
<evidence type="ECO:0000313" key="2">
    <source>
        <dbReference type="EMBL" id="SHF88160.1"/>
    </source>
</evidence>
<dbReference type="STRING" id="871325.SAMN05444349_14218"/>
<reference evidence="2 3" key="1">
    <citation type="submission" date="2016-11" db="EMBL/GenBank/DDBJ databases">
        <authorList>
            <person name="Jaros S."/>
            <person name="Januszkiewicz K."/>
            <person name="Wedrychowicz H."/>
        </authorList>
    </citation>
    <scope>NUCLEOTIDE SEQUENCE [LARGE SCALE GENOMIC DNA]</scope>
    <source>
        <strain evidence="2 3">DSM 26883</strain>
    </source>
</reference>
<dbReference type="EMBL" id="FQVD01000042">
    <property type="protein sequence ID" value="SHF88160.1"/>
    <property type="molecule type" value="Genomic_DNA"/>
</dbReference>
<feature type="transmembrane region" description="Helical" evidence="1">
    <location>
        <begin position="44"/>
        <end position="61"/>
    </location>
</feature>
<dbReference type="RefSeq" id="WP_025076101.1">
    <property type="nucleotide sequence ID" value="NZ_FQVD01000042.1"/>
</dbReference>
<proteinExistence type="predicted"/>
<feature type="transmembrane region" description="Helical" evidence="1">
    <location>
        <begin position="12"/>
        <end position="32"/>
    </location>
</feature>
<protein>
    <submittedName>
        <fullName evidence="2">Uncharacterized protein</fullName>
    </submittedName>
</protein>
<evidence type="ECO:0000256" key="1">
    <source>
        <dbReference type="SAM" id="Phobius"/>
    </source>
</evidence>
<feature type="transmembrane region" description="Helical" evidence="1">
    <location>
        <begin position="106"/>
        <end position="125"/>
    </location>
</feature>
<dbReference type="OrthoDB" id="1027371at2"/>